<feature type="domain" description="Aromatic amino acid beta-eliminating lyase/threonine aldolase" evidence="4">
    <location>
        <begin position="15"/>
        <end position="287"/>
    </location>
</feature>
<reference evidence="5 6" key="1">
    <citation type="submission" date="2019-09" db="EMBL/GenBank/DDBJ databases">
        <title>Draft genome sequence of Bacillus sp. JC-7.</title>
        <authorList>
            <person name="Tanaka N."/>
            <person name="Shiwa Y."/>
            <person name="Fujita N."/>
            <person name="Tanasupawat S."/>
        </authorList>
    </citation>
    <scope>NUCLEOTIDE SEQUENCE [LARGE SCALE GENOMIC DNA]</scope>
    <source>
        <strain evidence="5 6">JC-7</strain>
    </source>
</reference>
<comment type="cofactor">
    <cofactor evidence="1">
        <name>pyridoxal 5'-phosphate</name>
        <dbReference type="ChEBI" id="CHEBI:597326"/>
    </cofactor>
</comment>
<evidence type="ECO:0000259" key="4">
    <source>
        <dbReference type="Pfam" id="PF01212"/>
    </source>
</evidence>
<evidence type="ECO:0000256" key="2">
    <source>
        <dbReference type="ARBA" id="ARBA00006966"/>
    </source>
</evidence>
<keyword evidence="3" id="KW-0663">Pyridoxal phosphate</keyword>
<dbReference type="Gene3D" id="3.40.640.10">
    <property type="entry name" value="Type I PLP-dependent aspartate aminotransferase-like (Major domain)"/>
    <property type="match status" value="1"/>
</dbReference>
<keyword evidence="5" id="KW-0456">Lyase</keyword>
<proteinExistence type="inferred from homology"/>
<dbReference type="InterPro" id="IPR001597">
    <property type="entry name" value="ArAA_b-elim_lyase/Thr_aldolase"/>
</dbReference>
<dbReference type="RefSeq" id="WP_151680506.1">
    <property type="nucleotide sequence ID" value="NZ_BKZP01000008.1"/>
</dbReference>
<keyword evidence="6" id="KW-1185">Reference proteome</keyword>
<dbReference type="InterPro" id="IPR015424">
    <property type="entry name" value="PyrdxlP-dep_Trfase"/>
</dbReference>
<evidence type="ECO:0000256" key="1">
    <source>
        <dbReference type="ARBA" id="ARBA00001933"/>
    </source>
</evidence>
<dbReference type="AlphaFoldDB" id="A0A5J4JCA2"/>
<dbReference type="PANTHER" id="PTHR48097:SF5">
    <property type="entry name" value="LOW SPECIFICITY L-THREONINE ALDOLASE"/>
    <property type="match status" value="1"/>
</dbReference>
<comment type="similarity">
    <text evidence="2">Belongs to the threonine aldolase family.</text>
</comment>
<dbReference type="Gene3D" id="3.90.1150.10">
    <property type="entry name" value="Aspartate Aminotransferase, domain 1"/>
    <property type="match status" value="1"/>
</dbReference>
<evidence type="ECO:0000256" key="3">
    <source>
        <dbReference type="ARBA" id="ARBA00022898"/>
    </source>
</evidence>
<sequence length="346" mass="38355">MYSFKNDYSEGAHPRILKALMKTNFEQEAGYGEDRYSQQAVELLKNRLGRNDVDIHLLSGGTQTNLTAISSFLKPHEAAIAAETGHIFTHETGAIEATGHKVVAMKTADGKLTPAHIQQILDGHPDEHMVKPKLVYISESTEIGSVYHKRELEELSVFCKEHDLLLYMDGARLGSALCADGSDLRLEEIPDLVDAFYIGGTKNGALLGEALVICNDVLKADFRYLMKQRGALLAKGRLIGIQFVELFRDNLFFELAMQANQKAALLREGISEAGFEFLTDSPTNQIFPIFPNALIAELEKKYAFLVWEKVDGGHSAIRLVTSWAAKEDMVRAFIADVKTNRVPGKA</sequence>
<comment type="caution">
    <text evidence="5">The sequence shown here is derived from an EMBL/GenBank/DDBJ whole genome shotgun (WGS) entry which is preliminary data.</text>
</comment>
<dbReference type="InterPro" id="IPR015421">
    <property type="entry name" value="PyrdxlP-dep_Trfase_major"/>
</dbReference>
<name>A0A5J4JCA2_9BACI</name>
<evidence type="ECO:0000313" key="6">
    <source>
        <dbReference type="Proteomes" id="UP000391919"/>
    </source>
</evidence>
<dbReference type="SUPFAM" id="SSF53383">
    <property type="entry name" value="PLP-dependent transferases"/>
    <property type="match status" value="1"/>
</dbReference>
<dbReference type="GO" id="GO:0016829">
    <property type="term" value="F:lyase activity"/>
    <property type="evidence" value="ECO:0007669"/>
    <property type="project" value="UniProtKB-KW"/>
</dbReference>
<dbReference type="Pfam" id="PF01212">
    <property type="entry name" value="Beta_elim_lyase"/>
    <property type="match status" value="1"/>
</dbReference>
<dbReference type="Proteomes" id="UP000391919">
    <property type="component" value="Unassembled WGS sequence"/>
</dbReference>
<dbReference type="PANTHER" id="PTHR48097">
    <property type="entry name" value="L-THREONINE ALDOLASE-RELATED"/>
    <property type="match status" value="1"/>
</dbReference>
<dbReference type="GO" id="GO:0006520">
    <property type="term" value="P:amino acid metabolic process"/>
    <property type="evidence" value="ECO:0007669"/>
    <property type="project" value="InterPro"/>
</dbReference>
<dbReference type="InterPro" id="IPR015422">
    <property type="entry name" value="PyrdxlP-dep_Trfase_small"/>
</dbReference>
<gene>
    <name evidence="5" type="ORF">BpJC7_01520</name>
</gene>
<evidence type="ECO:0000313" key="5">
    <source>
        <dbReference type="EMBL" id="GER68849.1"/>
    </source>
</evidence>
<accession>A0A5J4JCA2</accession>
<organism evidence="5 6">
    <name type="scientific">Weizmannia acidilactici</name>
    <dbReference type="NCBI Taxonomy" id="2607726"/>
    <lineage>
        <taxon>Bacteria</taxon>
        <taxon>Bacillati</taxon>
        <taxon>Bacillota</taxon>
        <taxon>Bacilli</taxon>
        <taxon>Bacillales</taxon>
        <taxon>Bacillaceae</taxon>
        <taxon>Heyndrickxia</taxon>
    </lineage>
</organism>
<dbReference type="EMBL" id="BKZQ01000002">
    <property type="protein sequence ID" value="GER68849.1"/>
    <property type="molecule type" value="Genomic_DNA"/>
</dbReference>
<protein>
    <submittedName>
        <fullName evidence="5">Amino acid lyase</fullName>
    </submittedName>
</protein>